<organism evidence="2 3">
    <name type="scientific">Crenichthys baileyi</name>
    <name type="common">White River springfish</name>
    <dbReference type="NCBI Taxonomy" id="28760"/>
    <lineage>
        <taxon>Eukaryota</taxon>
        <taxon>Metazoa</taxon>
        <taxon>Chordata</taxon>
        <taxon>Craniata</taxon>
        <taxon>Vertebrata</taxon>
        <taxon>Euteleostomi</taxon>
        <taxon>Actinopterygii</taxon>
        <taxon>Neopterygii</taxon>
        <taxon>Teleostei</taxon>
        <taxon>Neoteleostei</taxon>
        <taxon>Acanthomorphata</taxon>
        <taxon>Ovalentaria</taxon>
        <taxon>Atherinomorphae</taxon>
        <taxon>Cyprinodontiformes</taxon>
        <taxon>Goodeidae</taxon>
        <taxon>Crenichthys</taxon>
    </lineage>
</organism>
<protein>
    <submittedName>
        <fullName evidence="2">Uncharacterized protein</fullName>
    </submittedName>
</protein>
<gene>
    <name evidence="2" type="ORF">CRENBAI_021208</name>
</gene>
<feature type="compositionally biased region" description="Low complexity" evidence="1">
    <location>
        <begin position="250"/>
        <end position="271"/>
    </location>
</feature>
<name>A0AAV9REQ4_9TELE</name>
<sequence>MSEGIPHTVMAEANHLQASQPRRSARFGSPGALRESETKMALGVKRSITVRKIAPRKTVAISENNKENTPRRSQQLREKGRSQHIQEPNVSTPDRRTPTISSAGKKKQRQPAVPSPVLHTSSAAKKTQQAAVPSPILASSPPTSSQPTDEEGSIWMQKVRRSYSRLSDSSPHSPRNRETLFGFEKLNTPEVVRSRVEDSRTTLEVSGSFMSMLEADERCPEPDLNIPGVAVVKEKRRRRKVQQIDTEELGVFGPGPVKGRVPKGGKSSVGGWREGDPKNGQFHSIWVYLSL</sequence>
<feature type="compositionally biased region" description="Basic and acidic residues" evidence="1">
    <location>
        <begin position="64"/>
        <end position="81"/>
    </location>
</feature>
<dbReference type="PANTHER" id="PTHR31092:SF2">
    <property type="entry name" value="SORORIN"/>
    <property type="match status" value="1"/>
</dbReference>
<dbReference type="PANTHER" id="PTHR31092">
    <property type="entry name" value="SORORIN"/>
    <property type="match status" value="1"/>
</dbReference>
<dbReference type="Proteomes" id="UP001311232">
    <property type="component" value="Unassembled WGS sequence"/>
</dbReference>
<proteinExistence type="predicted"/>
<feature type="region of interest" description="Disordered" evidence="1">
    <location>
        <begin position="250"/>
        <end position="276"/>
    </location>
</feature>
<dbReference type="GO" id="GO:0005634">
    <property type="term" value="C:nucleus"/>
    <property type="evidence" value="ECO:0007669"/>
    <property type="project" value="TreeGrafter"/>
</dbReference>
<dbReference type="EMBL" id="JAHHUM010002023">
    <property type="protein sequence ID" value="KAK5607460.1"/>
    <property type="molecule type" value="Genomic_DNA"/>
</dbReference>
<reference evidence="2 3" key="1">
    <citation type="submission" date="2021-06" db="EMBL/GenBank/DDBJ databases">
        <authorList>
            <person name="Palmer J.M."/>
        </authorList>
    </citation>
    <scope>NUCLEOTIDE SEQUENCE [LARGE SCALE GENOMIC DNA]</scope>
    <source>
        <strain evidence="2 3">MEX-2019</strain>
        <tissue evidence="2">Muscle</tissue>
    </source>
</reference>
<comment type="caution">
    <text evidence="2">The sequence shown here is derived from an EMBL/GenBank/DDBJ whole genome shotgun (WGS) entry which is preliminary data.</text>
</comment>
<dbReference type="GO" id="GO:0006302">
    <property type="term" value="P:double-strand break repair"/>
    <property type="evidence" value="ECO:0007669"/>
    <property type="project" value="TreeGrafter"/>
</dbReference>
<keyword evidence="3" id="KW-1185">Reference proteome</keyword>
<accession>A0AAV9REQ4</accession>
<feature type="region of interest" description="Disordered" evidence="1">
    <location>
        <begin position="1"/>
        <end position="155"/>
    </location>
</feature>
<feature type="compositionally biased region" description="Polar residues" evidence="1">
    <location>
        <begin position="83"/>
        <end position="102"/>
    </location>
</feature>
<feature type="compositionally biased region" description="Polar residues" evidence="1">
    <location>
        <begin position="118"/>
        <end position="131"/>
    </location>
</feature>
<evidence type="ECO:0000256" key="1">
    <source>
        <dbReference type="SAM" id="MobiDB-lite"/>
    </source>
</evidence>
<dbReference type="GO" id="GO:0007080">
    <property type="term" value="P:mitotic metaphase chromosome alignment"/>
    <property type="evidence" value="ECO:0007669"/>
    <property type="project" value="TreeGrafter"/>
</dbReference>
<evidence type="ECO:0000313" key="2">
    <source>
        <dbReference type="EMBL" id="KAK5607460.1"/>
    </source>
</evidence>
<dbReference type="GO" id="GO:0007064">
    <property type="term" value="P:mitotic sister chromatid cohesion"/>
    <property type="evidence" value="ECO:0007669"/>
    <property type="project" value="TreeGrafter"/>
</dbReference>
<dbReference type="AlphaFoldDB" id="A0AAV9REQ4"/>
<evidence type="ECO:0000313" key="3">
    <source>
        <dbReference type="Proteomes" id="UP001311232"/>
    </source>
</evidence>
<dbReference type="GO" id="GO:0031536">
    <property type="term" value="P:positive regulation of exit from mitosis"/>
    <property type="evidence" value="ECO:0007669"/>
    <property type="project" value="TreeGrafter"/>
</dbReference>
<dbReference type="InterPro" id="IPR018605">
    <property type="entry name" value="Sororin"/>
</dbReference>